<gene>
    <name evidence="3" type="ORF">AURANDRAFT_72764</name>
</gene>
<dbReference type="InterPro" id="IPR023394">
    <property type="entry name" value="Sec7_C_sf"/>
</dbReference>
<dbReference type="GO" id="GO:0005085">
    <property type="term" value="F:guanyl-nucleotide exchange factor activity"/>
    <property type="evidence" value="ECO:0007669"/>
    <property type="project" value="InterPro"/>
</dbReference>
<dbReference type="GO" id="GO:0032012">
    <property type="term" value="P:regulation of ARF protein signal transduction"/>
    <property type="evidence" value="ECO:0007669"/>
    <property type="project" value="InterPro"/>
</dbReference>
<dbReference type="InterPro" id="IPR035999">
    <property type="entry name" value="Sec7_dom_sf"/>
</dbReference>
<dbReference type="SUPFAM" id="SSF48425">
    <property type="entry name" value="Sec7 domain"/>
    <property type="match status" value="1"/>
</dbReference>
<dbReference type="InterPro" id="IPR000904">
    <property type="entry name" value="Sec7_dom"/>
</dbReference>
<dbReference type="PANTHER" id="PTHR10663">
    <property type="entry name" value="GUANYL-NUCLEOTIDE EXCHANGE FACTOR"/>
    <property type="match status" value="1"/>
</dbReference>
<feature type="domain" description="SEC7" evidence="2">
    <location>
        <begin position="389"/>
        <end position="604"/>
    </location>
</feature>
<dbReference type="GO" id="GO:0016192">
    <property type="term" value="P:vesicle-mediated transport"/>
    <property type="evidence" value="ECO:0007669"/>
    <property type="project" value="UniProtKB-ARBA"/>
</dbReference>
<dbReference type="SMART" id="SM00222">
    <property type="entry name" value="Sec7"/>
    <property type="match status" value="1"/>
</dbReference>
<reference evidence="3 4" key="1">
    <citation type="journal article" date="2011" name="Proc. Natl. Acad. Sci. U.S.A.">
        <title>Niche of harmful alga Aureococcus anophagefferens revealed through ecogenomics.</title>
        <authorList>
            <person name="Gobler C.J."/>
            <person name="Berry D.L."/>
            <person name="Dyhrman S.T."/>
            <person name="Wilhelm S.W."/>
            <person name="Salamov A."/>
            <person name="Lobanov A.V."/>
            <person name="Zhang Y."/>
            <person name="Collier J.L."/>
            <person name="Wurch L.L."/>
            <person name="Kustka A.B."/>
            <person name="Dill B.D."/>
            <person name="Shah M."/>
            <person name="VerBerkmoes N.C."/>
            <person name="Kuo A."/>
            <person name="Terry A."/>
            <person name="Pangilinan J."/>
            <person name="Lindquist E.A."/>
            <person name="Lucas S."/>
            <person name="Paulsen I.T."/>
            <person name="Hattenrath-Lehmann T.K."/>
            <person name="Talmage S.C."/>
            <person name="Walker E.A."/>
            <person name="Koch F."/>
            <person name="Burson A.M."/>
            <person name="Marcoval M.A."/>
            <person name="Tang Y.Z."/>
            <person name="Lecleir G.R."/>
            <person name="Coyne K.J."/>
            <person name="Berg G.M."/>
            <person name="Bertrand E.M."/>
            <person name="Saito M.A."/>
            <person name="Gladyshev V.N."/>
            <person name="Grigoriev I.V."/>
        </authorList>
    </citation>
    <scope>NUCLEOTIDE SEQUENCE [LARGE SCALE GENOMIC DNA]</scope>
    <source>
        <strain evidence="4">CCMP 1984</strain>
    </source>
</reference>
<dbReference type="CDD" id="cd00171">
    <property type="entry name" value="Sec7"/>
    <property type="match status" value="1"/>
</dbReference>
<sequence>MQLASGSRAKPCSRRTPDAIKNLHSKTNVHDSDRGKYLGKRHADIDTVKVVSPFVAVICSAQTTGQITARALTSLYNFLLYGLNTAASGRSDACMALVAKGITNCRFEDTRKESDESVLVKLLELITLTLKCDSGLLLKEKDAYKMFLLCYRVGCRDKASELLRSNADDTLARLILSFFGSKQEFSIFPSRNQVPLVDTSSTINFRPAVLRKLCKYLRGAPPVEDLTILSLRLRVIFNLFNSMKKHLKLQLEQILISTHLHILGDLSSSPDQQEIALESLLEFSRESSILLHLYVSYDADLNCSNLFEDLFISLANSATPLSRQPMNLLNYLAMDCVLEVVYFVSCRCFSSNQYELLPLSVDDAIICNGNPGYSLCNLGIEWLKTARDSTAQMLQQRRRAKKRRSLAADYFNAENKWISKVESLGILPVNLSAKLVAQFLHENPRLDKRRIGELLSKGPQDKYPFHAAVFTVPRLHVVLREYASRFDFRAQPFHVALRNFLSGFHLPGEAQCIDRLMEVFAGELYSQWQSNAGAWAACPFSSADAAFVLAFSTIMLQTDLHNPAIAASKRMSADDFVRNNRGINDGDDLPHDFLWSLYQAIKDAPIPRPVQSIQNSSPVSTGDGTCPPGSDKIVSRGSLMSLYLHSEPPPLFSADANDYDMFQSISEAILSVFLDTFHRSHDEGFVLKLCAGFRWYAQICEYFDLSRVLDRLLTNLLCTGRRYVHSVRVSDRAKIDSISSPQDQFEALHATIGRTGQSINRKFLAFKEALEITSGYDLADRRALPVALINIDDTVGSDGKAHWTVYHMSHDNNMGMGTAKQDTFNQSSNRLWSSISLLWRSSGHGSVRRPPSRASPTMMNLSSAFMTAPVEAIDAIFSATGMSSIYALSANYPLGSRSQPASSNIALAADARTDRLALGLLDLLRMKQWKLRLLVPLLAEADKHRKGQPYVAAAALAIVGDLPQAISFAKTWTTCRQLILGNIHRQLSLRNRLISADDESAITGSLCGVQQLLVAMLNRYKAARLNFDAQTNEALIKDMAEIWAIFSRSTEAVNSTSQGILNEMANNTRLLLQASSIIETTSISTALGSNEPKERTYIV</sequence>
<dbReference type="GO" id="GO:0012505">
    <property type="term" value="C:endomembrane system"/>
    <property type="evidence" value="ECO:0007669"/>
    <property type="project" value="UniProtKB-ARBA"/>
</dbReference>
<dbReference type="RefSeq" id="XP_009041993.1">
    <property type="nucleotide sequence ID" value="XM_009043745.1"/>
</dbReference>
<feature type="region of interest" description="Disordered" evidence="1">
    <location>
        <begin position="1"/>
        <end position="20"/>
    </location>
</feature>
<dbReference type="AlphaFoldDB" id="F0YNK5"/>
<dbReference type="KEGG" id="aaf:AURANDRAFT_72764"/>
<evidence type="ECO:0000256" key="1">
    <source>
        <dbReference type="SAM" id="MobiDB-lite"/>
    </source>
</evidence>
<dbReference type="InterPro" id="IPR032691">
    <property type="entry name" value="Mon2/Sec7/BIG1-like_HUS"/>
</dbReference>
<dbReference type="Proteomes" id="UP000002729">
    <property type="component" value="Unassembled WGS sequence"/>
</dbReference>
<organism evidence="4">
    <name type="scientific">Aureococcus anophagefferens</name>
    <name type="common">Harmful bloom alga</name>
    <dbReference type="NCBI Taxonomy" id="44056"/>
    <lineage>
        <taxon>Eukaryota</taxon>
        <taxon>Sar</taxon>
        <taxon>Stramenopiles</taxon>
        <taxon>Ochrophyta</taxon>
        <taxon>Pelagophyceae</taxon>
        <taxon>Pelagomonadales</taxon>
        <taxon>Pelagomonadaceae</taxon>
        <taxon>Aureococcus</taxon>
    </lineage>
</organism>
<dbReference type="eggNOG" id="KOG0928">
    <property type="taxonomic scope" value="Eukaryota"/>
</dbReference>
<keyword evidence="4" id="KW-1185">Reference proteome</keyword>
<dbReference type="Gene3D" id="1.10.1000.11">
    <property type="entry name" value="Arf Nucleotide-binding Site Opener,domain 2"/>
    <property type="match status" value="1"/>
</dbReference>
<accession>F0YNK5</accession>
<dbReference type="InParanoid" id="F0YNK5"/>
<dbReference type="Pfam" id="PF01369">
    <property type="entry name" value="Sec7"/>
    <property type="match status" value="1"/>
</dbReference>
<dbReference type="EMBL" id="GL833177">
    <property type="protein sequence ID" value="EGB03313.1"/>
    <property type="molecule type" value="Genomic_DNA"/>
</dbReference>
<evidence type="ECO:0000259" key="2">
    <source>
        <dbReference type="PROSITE" id="PS50190"/>
    </source>
</evidence>
<name>F0YNK5_AURAN</name>
<dbReference type="PANTHER" id="PTHR10663:SF388">
    <property type="entry name" value="GOLGI-SPECIFIC BREFELDIN A-RESISTANCE GUANINE NUCLEOTIDE EXCHANGE FACTOR 1"/>
    <property type="match status" value="1"/>
</dbReference>
<dbReference type="OrthoDB" id="430364at2759"/>
<dbReference type="PROSITE" id="PS50190">
    <property type="entry name" value="SEC7"/>
    <property type="match status" value="1"/>
</dbReference>
<dbReference type="Pfam" id="PF12783">
    <property type="entry name" value="Sec7-like_HUS"/>
    <property type="match status" value="1"/>
</dbReference>
<proteinExistence type="predicted"/>
<dbReference type="GO" id="GO:0005737">
    <property type="term" value="C:cytoplasm"/>
    <property type="evidence" value="ECO:0007669"/>
    <property type="project" value="UniProtKB-ARBA"/>
</dbReference>
<evidence type="ECO:0000313" key="4">
    <source>
        <dbReference type="Proteomes" id="UP000002729"/>
    </source>
</evidence>
<dbReference type="Gene3D" id="1.10.220.20">
    <property type="match status" value="1"/>
</dbReference>
<dbReference type="GeneID" id="20228867"/>
<protein>
    <recommendedName>
        <fullName evidence="2">SEC7 domain-containing protein</fullName>
    </recommendedName>
</protein>
<evidence type="ECO:0000313" key="3">
    <source>
        <dbReference type="EMBL" id="EGB03313.1"/>
    </source>
</evidence>